<evidence type="ECO:0000256" key="1">
    <source>
        <dbReference type="SAM" id="MobiDB-lite"/>
    </source>
</evidence>
<dbReference type="PANTHER" id="PTHR35004:SF7">
    <property type="entry name" value="INTEGRASE PROTEIN"/>
    <property type="match status" value="1"/>
</dbReference>
<dbReference type="OrthoDB" id="5655881at2"/>
<dbReference type="Pfam" id="PF13565">
    <property type="entry name" value="HTH_32"/>
    <property type="match status" value="1"/>
</dbReference>
<sequence length="467" mass="53086">MNERGFITATMHELERIKVIEAVCEHRLTMVRAAERLGLCERQISRLVRRYAASGPAGLISGKRGQPSNRELPVDLRARAMALVRERYADFGPTLACEKLRECHNIELGKETVRRWMRDAGLWIARKQRPPTLHQPRNRRSCLGELIQIDGSEHRWFEQRAPACTLLVFIDDATGRLMTLHFTATESTFSYFEAMRKYLEAHGKPVALYSDKAAIFHCNNHAEAAGKGVTQFGRALFELNIDTWCANSSQAKGRVERANLTLQDRLVKELRLRGINTQEDANAYAPHFIADFNGRFGKVPRSAFNTHRALRSDENIELILSSRVARRVTKVLTVQYDRVIYMLDDTAENRALIHQYLDVFEYPDGRIEIRVNGAALAYRQYDRLSEIDQGAVVENKRLGHLLQVAQLVQAERDNRCASGMPSRTNQGMAPRPKERKAGTHTQRELTREQLNAAVLSTARERAAAVGK</sequence>
<keyword evidence="4" id="KW-1185">Reference proteome</keyword>
<feature type="compositionally biased region" description="Basic and acidic residues" evidence="1">
    <location>
        <begin position="431"/>
        <end position="447"/>
    </location>
</feature>
<evidence type="ECO:0000313" key="4">
    <source>
        <dbReference type="Proteomes" id="UP000054596"/>
    </source>
</evidence>
<reference evidence="3" key="1">
    <citation type="submission" date="2016-01" db="EMBL/GenBank/DDBJ databases">
        <authorList>
            <person name="Peeters C."/>
        </authorList>
    </citation>
    <scope>NUCLEOTIDE SEQUENCE [LARGE SCALE GENOMIC DNA]</scope>
    <source>
        <strain evidence="3">LMG 29325</strain>
    </source>
</reference>
<dbReference type="GO" id="GO:0003676">
    <property type="term" value="F:nucleic acid binding"/>
    <property type="evidence" value="ECO:0007669"/>
    <property type="project" value="InterPro"/>
</dbReference>
<dbReference type="EMBL" id="FCOJ02000082">
    <property type="protein sequence ID" value="SAK92868.1"/>
    <property type="molecule type" value="Genomic_DNA"/>
</dbReference>
<dbReference type="InterPro" id="IPR036397">
    <property type="entry name" value="RNaseH_sf"/>
</dbReference>
<dbReference type="InterPro" id="IPR012337">
    <property type="entry name" value="RNaseH-like_sf"/>
</dbReference>
<proteinExistence type="predicted"/>
<dbReference type="NCBIfam" id="NF033594">
    <property type="entry name" value="transpos_ISNCY_2"/>
    <property type="match status" value="1"/>
</dbReference>
<feature type="domain" description="Integrase catalytic" evidence="2">
    <location>
        <begin position="132"/>
        <end position="315"/>
    </location>
</feature>
<evidence type="ECO:0000313" key="3">
    <source>
        <dbReference type="EMBL" id="SAK92868.1"/>
    </source>
</evidence>
<comment type="caution">
    <text evidence="3">The sequence shown here is derived from an EMBL/GenBank/DDBJ whole genome shotgun (WGS) entry which is preliminary data.</text>
</comment>
<dbReference type="Gene3D" id="3.30.420.10">
    <property type="entry name" value="Ribonuclease H-like superfamily/Ribonuclease H"/>
    <property type="match status" value="1"/>
</dbReference>
<dbReference type="InterPro" id="IPR001584">
    <property type="entry name" value="Integrase_cat-core"/>
</dbReference>
<dbReference type="InterPro" id="IPR009057">
    <property type="entry name" value="Homeodomain-like_sf"/>
</dbReference>
<dbReference type="GO" id="GO:0015074">
    <property type="term" value="P:DNA integration"/>
    <property type="evidence" value="ECO:0007669"/>
    <property type="project" value="InterPro"/>
</dbReference>
<name>A0A158DE77_9BURK</name>
<dbReference type="InterPro" id="IPR047797">
    <property type="entry name" value="ISNCY_transpos"/>
</dbReference>
<evidence type="ECO:0000259" key="2">
    <source>
        <dbReference type="PROSITE" id="PS50994"/>
    </source>
</evidence>
<dbReference type="PROSITE" id="PS50994">
    <property type="entry name" value="INTEGRASE"/>
    <property type="match status" value="1"/>
</dbReference>
<feature type="region of interest" description="Disordered" evidence="1">
    <location>
        <begin position="413"/>
        <end position="447"/>
    </location>
</feature>
<dbReference type="RefSeq" id="WP_086973565.1">
    <property type="nucleotide sequence ID" value="NZ_FCOJ02000082.1"/>
</dbReference>
<organism evidence="3 4">
    <name type="scientific">Caballeronia glebae</name>
    <dbReference type="NCBI Taxonomy" id="1777143"/>
    <lineage>
        <taxon>Bacteria</taxon>
        <taxon>Pseudomonadati</taxon>
        <taxon>Pseudomonadota</taxon>
        <taxon>Betaproteobacteria</taxon>
        <taxon>Burkholderiales</taxon>
        <taxon>Burkholderiaceae</taxon>
        <taxon>Caballeronia</taxon>
    </lineage>
</organism>
<dbReference type="Proteomes" id="UP000054596">
    <property type="component" value="Unassembled WGS sequence"/>
</dbReference>
<dbReference type="STRING" id="1777143.AWB82_06657"/>
<dbReference type="SUPFAM" id="SSF53098">
    <property type="entry name" value="Ribonuclease H-like"/>
    <property type="match status" value="1"/>
</dbReference>
<gene>
    <name evidence="3" type="ORF">AWB82_06657</name>
</gene>
<dbReference type="PANTHER" id="PTHR35004">
    <property type="entry name" value="TRANSPOSASE RV3428C-RELATED"/>
    <property type="match status" value="1"/>
</dbReference>
<dbReference type="SUPFAM" id="SSF46689">
    <property type="entry name" value="Homeodomain-like"/>
    <property type="match status" value="1"/>
</dbReference>
<protein>
    <submittedName>
        <fullName evidence="3">Integrase catalytic subunit</fullName>
    </submittedName>
</protein>
<dbReference type="AlphaFoldDB" id="A0A158DE77"/>
<accession>A0A158DE77</accession>